<comment type="caution">
    <text evidence="4">The sequence shown here is derived from an EMBL/GenBank/DDBJ whole genome shotgun (WGS) entry which is preliminary data.</text>
</comment>
<dbReference type="Gene3D" id="3.40.720.10">
    <property type="entry name" value="Alkaline Phosphatase, subunit A"/>
    <property type="match status" value="1"/>
</dbReference>
<dbReference type="EMBL" id="JBBNFP010000003">
    <property type="protein sequence ID" value="MEQ2485694.1"/>
    <property type="molecule type" value="Genomic_DNA"/>
</dbReference>
<accession>A0ABV1FMR9</accession>
<dbReference type="CDD" id="cd16143">
    <property type="entry name" value="ARS_like"/>
    <property type="match status" value="1"/>
</dbReference>
<name>A0ABV1FMR9_9BACT</name>
<sequence length="509" mass="55781">MPLALTATAAQKSHHQRTDKPNVIFIVADDLGYGDLGCYGAQGVSTPNVDKLAKEGTRFTDCHAVASISTPSRYSLLTGEYAWRRPDTDVAPGNAAMIIKPQQLTVADLFKSRGYATAAIGKWHLGLGDKTGEQDWNAPLAAGPGDLGFDYSYLMAATSDRVPCVFIENGIVANHDPSAPIEVSYRKPFEGVPTGQTNPELMYNLKPSHGHNMAVVNGIGRIGYMKGGGKALWKDENIADSITTHALNFIKRHADEPFMMYLCTNDVHVPRFPHQRFRGKSTMGLRGDAIAQFDWTVGQVTSLLKKLGLDENTLVILTSDNGPVLDDGYQDRAEELLGNHKPSGPFRSGKYSSFEGGTMVPFIARWPKTIAAGQQSDALISHIDLMATMASLLNVPIPQREAADSRDQLQSWLGKDKVGRDYVVEQSTSRVLSVRTKQWKYIEPSNGPKMITWGPKIETGNDKLPQLYNLNGNPYETTNVAAENPEIVSQMQAIIQKERTAHKASVQVK</sequence>
<dbReference type="PANTHER" id="PTHR43751:SF6">
    <property type="entry name" value="N-ACETYLGALACTOSAMINE-6-O-SULFATASE"/>
    <property type="match status" value="1"/>
</dbReference>
<keyword evidence="2" id="KW-0378">Hydrolase</keyword>
<dbReference type="PROSITE" id="PS00149">
    <property type="entry name" value="SULFATASE_2"/>
    <property type="match status" value="1"/>
</dbReference>
<dbReference type="PANTHER" id="PTHR43751">
    <property type="entry name" value="SULFATASE"/>
    <property type="match status" value="1"/>
</dbReference>
<organism evidence="4 5">
    <name type="scientific">Hallella faecis</name>
    <dbReference type="NCBI Taxonomy" id="2841596"/>
    <lineage>
        <taxon>Bacteria</taxon>
        <taxon>Pseudomonadati</taxon>
        <taxon>Bacteroidota</taxon>
        <taxon>Bacteroidia</taxon>
        <taxon>Bacteroidales</taxon>
        <taxon>Prevotellaceae</taxon>
        <taxon>Hallella</taxon>
    </lineage>
</organism>
<proteinExistence type="inferred from homology"/>
<evidence type="ECO:0000256" key="1">
    <source>
        <dbReference type="ARBA" id="ARBA00008779"/>
    </source>
</evidence>
<dbReference type="Proteomes" id="UP001487296">
    <property type="component" value="Unassembled WGS sequence"/>
</dbReference>
<dbReference type="Gene3D" id="3.30.1120.10">
    <property type="match status" value="1"/>
</dbReference>
<evidence type="ECO:0000313" key="5">
    <source>
        <dbReference type="Proteomes" id="UP001487296"/>
    </source>
</evidence>
<evidence type="ECO:0000313" key="4">
    <source>
        <dbReference type="EMBL" id="MEQ2485694.1"/>
    </source>
</evidence>
<evidence type="ECO:0000259" key="3">
    <source>
        <dbReference type="Pfam" id="PF00884"/>
    </source>
</evidence>
<gene>
    <name evidence="4" type="ORF">AAAT34_01340</name>
</gene>
<dbReference type="PROSITE" id="PS00523">
    <property type="entry name" value="SULFATASE_1"/>
    <property type="match status" value="1"/>
</dbReference>
<evidence type="ECO:0000256" key="2">
    <source>
        <dbReference type="ARBA" id="ARBA00022801"/>
    </source>
</evidence>
<reference evidence="4 5" key="1">
    <citation type="submission" date="2024-04" db="EMBL/GenBank/DDBJ databases">
        <title>Human intestinal bacterial collection.</title>
        <authorList>
            <person name="Pauvert C."/>
            <person name="Hitch T.C.A."/>
            <person name="Clavel T."/>
        </authorList>
    </citation>
    <scope>NUCLEOTIDE SEQUENCE [LARGE SCALE GENOMIC DNA]</scope>
    <source>
        <strain evidence="4 5">CLA-AA-H145</strain>
    </source>
</reference>
<dbReference type="InterPro" id="IPR052701">
    <property type="entry name" value="GAG_Ulvan_Degrading_Sulfatases"/>
</dbReference>
<protein>
    <submittedName>
        <fullName evidence="4">Arylsulfatase</fullName>
    </submittedName>
</protein>
<dbReference type="Pfam" id="PF00884">
    <property type="entry name" value="Sulfatase"/>
    <property type="match status" value="1"/>
</dbReference>
<dbReference type="InterPro" id="IPR000917">
    <property type="entry name" value="Sulfatase_N"/>
</dbReference>
<keyword evidence="5" id="KW-1185">Reference proteome</keyword>
<feature type="domain" description="Sulfatase N-terminal" evidence="3">
    <location>
        <begin position="21"/>
        <end position="395"/>
    </location>
</feature>
<dbReference type="SUPFAM" id="SSF53649">
    <property type="entry name" value="Alkaline phosphatase-like"/>
    <property type="match status" value="1"/>
</dbReference>
<dbReference type="InterPro" id="IPR024607">
    <property type="entry name" value="Sulfatase_CS"/>
</dbReference>
<dbReference type="InterPro" id="IPR017850">
    <property type="entry name" value="Alkaline_phosphatase_core_sf"/>
</dbReference>
<comment type="similarity">
    <text evidence="1">Belongs to the sulfatase family.</text>
</comment>